<dbReference type="EMBL" id="GGEC01016692">
    <property type="protein sequence ID" value="MBW97175.1"/>
    <property type="molecule type" value="Transcribed_RNA"/>
</dbReference>
<name>A0A2P2JUP8_RHIMU</name>
<accession>A0A2P2JUP8</accession>
<organism evidence="1">
    <name type="scientific">Rhizophora mucronata</name>
    <name type="common">Asiatic mangrove</name>
    <dbReference type="NCBI Taxonomy" id="61149"/>
    <lineage>
        <taxon>Eukaryota</taxon>
        <taxon>Viridiplantae</taxon>
        <taxon>Streptophyta</taxon>
        <taxon>Embryophyta</taxon>
        <taxon>Tracheophyta</taxon>
        <taxon>Spermatophyta</taxon>
        <taxon>Magnoliopsida</taxon>
        <taxon>eudicotyledons</taxon>
        <taxon>Gunneridae</taxon>
        <taxon>Pentapetalae</taxon>
        <taxon>rosids</taxon>
        <taxon>fabids</taxon>
        <taxon>Malpighiales</taxon>
        <taxon>Rhizophoraceae</taxon>
        <taxon>Rhizophora</taxon>
    </lineage>
</organism>
<dbReference type="AlphaFoldDB" id="A0A2P2JUP8"/>
<evidence type="ECO:0000313" key="1">
    <source>
        <dbReference type="EMBL" id="MBW97175.1"/>
    </source>
</evidence>
<sequence>MSIAYVSPTFTTKKISLQTMMAPKDRKTIYFINLCESTKVNRIEGDATFLYGFLIFRTYGRGDLIRRFEFQRVSTGPTTVRDVRLGHILGLMHLIRVPFFWDPI</sequence>
<protein>
    <submittedName>
        <fullName evidence="1">Uncharacterized protein</fullName>
    </submittedName>
</protein>
<proteinExistence type="predicted"/>
<reference evidence="1" key="1">
    <citation type="submission" date="2018-02" db="EMBL/GenBank/DDBJ databases">
        <title>Rhizophora mucronata_Transcriptome.</title>
        <authorList>
            <person name="Meera S.P."/>
            <person name="Sreeshan A."/>
            <person name="Augustine A."/>
        </authorList>
    </citation>
    <scope>NUCLEOTIDE SEQUENCE</scope>
    <source>
        <tissue evidence="1">Leaf</tissue>
    </source>
</reference>